<organism evidence="1 2">
    <name type="scientific">Dorcoceras hygrometricum</name>
    <dbReference type="NCBI Taxonomy" id="472368"/>
    <lineage>
        <taxon>Eukaryota</taxon>
        <taxon>Viridiplantae</taxon>
        <taxon>Streptophyta</taxon>
        <taxon>Embryophyta</taxon>
        <taxon>Tracheophyta</taxon>
        <taxon>Spermatophyta</taxon>
        <taxon>Magnoliopsida</taxon>
        <taxon>eudicotyledons</taxon>
        <taxon>Gunneridae</taxon>
        <taxon>Pentapetalae</taxon>
        <taxon>asterids</taxon>
        <taxon>lamiids</taxon>
        <taxon>Lamiales</taxon>
        <taxon>Gesneriaceae</taxon>
        <taxon>Didymocarpoideae</taxon>
        <taxon>Trichosporeae</taxon>
        <taxon>Loxocarpinae</taxon>
        <taxon>Dorcoceras</taxon>
    </lineage>
</organism>
<dbReference type="Proteomes" id="UP000250235">
    <property type="component" value="Unassembled WGS sequence"/>
</dbReference>
<protein>
    <submittedName>
        <fullName evidence="1">ABC transporter A family member 2</fullName>
    </submittedName>
</protein>
<reference evidence="1 2" key="1">
    <citation type="journal article" date="2015" name="Proc. Natl. Acad. Sci. U.S.A.">
        <title>The resurrection genome of Boea hygrometrica: A blueprint for survival of dehydration.</title>
        <authorList>
            <person name="Xiao L."/>
            <person name="Yang G."/>
            <person name="Zhang L."/>
            <person name="Yang X."/>
            <person name="Zhao S."/>
            <person name="Ji Z."/>
            <person name="Zhou Q."/>
            <person name="Hu M."/>
            <person name="Wang Y."/>
            <person name="Chen M."/>
            <person name="Xu Y."/>
            <person name="Jin H."/>
            <person name="Xiao X."/>
            <person name="Hu G."/>
            <person name="Bao F."/>
            <person name="Hu Y."/>
            <person name="Wan P."/>
            <person name="Li L."/>
            <person name="Deng X."/>
            <person name="Kuang T."/>
            <person name="Xiang C."/>
            <person name="Zhu J.K."/>
            <person name="Oliver M.J."/>
            <person name="He Y."/>
        </authorList>
    </citation>
    <scope>NUCLEOTIDE SEQUENCE [LARGE SCALE GENOMIC DNA]</scope>
    <source>
        <strain evidence="2">cv. XS01</strain>
    </source>
</reference>
<evidence type="ECO:0000313" key="2">
    <source>
        <dbReference type="Proteomes" id="UP000250235"/>
    </source>
</evidence>
<sequence>MLTQKLTLAEERTHRLFSKASKSSSFAFPLPVQYYRLKRSLFKKQEATKNRKLELERRRRSAGALSVDDISSDVIIHQEATLISRKLSAVDIWSWRLQNDVARWLVKAVKESAGSLHPDARGSDVVEEISSRKLQCNQQMLFGNSDSKTMSFT</sequence>
<accession>A0A2Z7BU29</accession>
<name>A0A2Z7BU29_9LAMI</name>
<dbReference type="AlphaFoldDB" id="A0A2Z7BU29"/>
<dbReference type="EMBL" id="KV004087">
    <property type="protein sequence ID" value="KZV35747.1"/>
    <property type="molecule type" value="Genomic_DNA"/>
</dbReference>
<keyword evidence="2" id="KW-1185">Reference proteome</keyword>
<gene>
    <name evidence="1" type="ORF">F511_30085</name>
</gene>
<evidence type="ECO:0000313" key="1">
    <source>
        <dbReference type="EMBL" id="KZV35747.1"/>
    </source>
</evidence>
<proteinExistence type="predicted"/>